<comment type="catalytic activity">
    <reaction evidence="5">
        <text>UDP-N-acetyl-alpha-D-mannosamine + N-acetyl-alpha-D-glucosaminyl-di-trans,octa-cis-undecaprenyl diphosphate = N-acetyl-beta-D-mannosaminyl-(1-&gt;4)-N-acetyl-alpha-D-glucosaminyl di-trans,octa-cis-undecaprenyl diphosphate + UDP + H(+)</text>
        <dbReference type="Rhea" id="RHEA:16053"/>
        <dbReference type="ChEBI" id="CHEBI:15378"/>
        <dbReference type="ChEBI" id="CHEBI:58223"/>
        <dbReference type="ChEBI" id="CHEBI:62959"/>
        <dbReference type="ChEBI" id="CHEBI:68623"/>
        <dbReference type="ChEBI" id="CHEBI:132210"/>
        <dbReference type="EC" id="2.4.1.187"/>
    </reaction>
</comment>
<dbReference type="Pfam" id="PF03808">
    <property type="entry name" value="Glyco_tran_WecG"/>
    <property type="match status" value="1"/>
</dbReference>
<organism evidence="7 8">
    <name type="scientific">Jeotgalibacillus haloalkalitolerans</name>
    <dbReference type="NCBI Taxonomy" id="3104292"/>
    <lineage>
        <taxon>Bacteria</taxon>
        <taxon>Bacillati</taxon>
        <taxon>Bacillota</taxon>
        <taxon>Bacilli</taxon>
        <taxon>Bacillales</taxon>
        <taxon>Caryophanaceae</taxon>
        <taxon>Jeotgalibacillus</taxon>
    </lineage>
</organism>
<keyword evidence="6" id="KW-0472">Membrane</keyword>
<dbReference type="HAMAP" id="MF_02070">
    <property type="entry name" value="TagA_TarA"/>
    <property type="match status" value="1"/>
</dbReference>
<dbReference type="EC" id="2.4.1.187" evidence="5"/>
<evidence type="ECO:0000256" key="2">
    <source>
        <dbReference type="ARBA" id="ARBA00022679"/>
    </source>
</evidence>
<evidence type="ECO:0000313" key="7">
    <source>
        <dbReference type="EMBL" id="MDZ5711300.1"/>
    </source>
</evidence>
<keyword evidence="8" id="KW-1185">Reference proteome</keyword>
<comment type="pathway">
    <text evidence="5">Cell wall biogenesis; teichoic acid biosynthesis.</text>
</comment>
<evidence type="ECO:0000256" key="3">
    <source>
        <dbReference type="ARBA" id="ARBA00022944"/>
    </source>
</evidence>
<dbReference type="NCBIfam" id="TIGR00696">
    <property type="entry name" value="wecG_tagA_cpsF"/>
    <property type="match status" value="1"/>
</dbReference>
<dbReference type="InterPro" id="IPR004629">
    <property type="entry name" value="WecG_TagA_CpsF"/>
</dbReference>
<proteinExistence type="inferred from homology"/>
<keyword evidence="4 5" id="KW-0961">Cell wall biogenesis/degradation</keyword>
<comment type="caution">
    <text evidence="7">The sequence shown here is derived from an EMBL/GenBank/DDBJ whole genome shotgun (WGS) entry which is preliminary data.</text>
</comment>
<comment type="similarity">
    <text evidence="5">Belongs to the glycosyltransferase 26 family. TagA/TarA subfamily.</text>
</comment>
<dbReference type="PANTHER" id="PTHR34136:SF1">
    <property type="entry name" value="UDP-N-ACETYL-D-MANNOSAMINURONIC ACID TRANSFERASE"/>
    <property type="match status" value="1"/>
</dbReference>
<dbReference type="PANTHER" id="PTHR34136">
    <property type="match status" value="1"/>
</dbReference>
<sequence>MTTLLNAEVTGLNSLNKINILNIPFIKTTNKRLLTYIKEEHIDKKKQAFIITANPEIVMHADRDPAYKKIVHSADCVVPDGIGIIYASKILGQPLPERIAGFDLLHDFLRIAADQQKSVFLYGAKPEVIQKAVANLKKQYPQLIIAGYEDGYHSYPEQVAERVKNTEADFVFVGTGFPRQEQWINTYRHLFPHTIAMGVGGSFDVLSGETKRAPGIFIRLNLEWFYRLVTQPKRIGRMMALPLFLMNVIAVRILRRS</sequence>
<dbReference type="InterPro" id="IPR034714">
    <property type="entry name" value="TagA_TarA"/>
</dbReference>
<protein>
    <recommendedName>
        <fullName evidence="5">N-acetylglucosaminyldiphosphoundecaprenol N-acetyl-beta-D-mannosaminyltransferase</fullName>
        <ecNumber evidence="5">2.4.1.187</ecNumber>
    </recommendedName>
    <alternativeName>
        <fullName evidence="5">N-acetylmannosaminyltransferase</fullName>
    </alternativeName>
    <alternativeName>
        <fullName evidence="5">UDP-N-acetylmannosamine transferase</fullName>
    </alternativeName>
    <alternativeName>
        <fullName evidence="5">UDP-N-acetylmannosamine:N-acetylglucosaminyl pyrophosphorylundecaprenol N-acetylmannosaminyltransferase</fullName>
    </alternativeName>
</protein>
<dbReference type="EMBL" id="JAXQNN010000001">
    <property type="protein sequence ID" value="MDZ5711300.1"/>
    <property type="molecule type" value="Genomic_DNA"/>
</dbReference>
<keyword evidence="3 5" id="KW-0777">Teichoic acid biosynthesis</keyword>
<evidence type="ECO:0000256" key="6">
    <source>
        <dbReference type="SAM" id="Phobius"/>
    </source>
</evidence>
<dbReference type="Proteomes" id="UP001292084">
    <property type="component" value="Unassembled WGS sequence"/>
</dbReference>
<feature type="transmembrane region" description="Helical" evidence="6">
    <location>
        <begin position="235"/>
        <end position="254"/>
    </location>
</feature>
<evidence type="ECO:0000313" key="8">
    <source>
        <dbReference type="Proteomes" id="UP001292084"/>
    </source>
</evidence>
<name>A0ABU5KKR0_9BACL</name>
<accession>A0ABU5KKR0</accession>
<keyword evidence="6" id="KW-0812">Transmembrane</keyword>
<keyword evidence="1 5" id="KW-0328">Glycosyltransferase</keyword>
<gene>
    <name evidence="7" type="ORF">UFB30_03650</name>
</gene>
<keyword evidence="6" id="KW-1133">Transmembrane helix</keyword>
<evidence type="ECO:0000256" key="1">
    <source>
        <dbReference type="ARBA" id="ARBA00022676"/>
    </source>
</evidence>
<comment type="function">
    <text evidence="5">Catalyzes the conversion of GlcNAc-PP-undecaprenol into ManNAc-GlcNAc-PP-undecaprenol, the first committed lipid intermediate in the de novo synthesis of teichoic acid.</text>
</comment>
<dbReference type="CDD" id="cd06533">
    <property type="entry name" value="Glyco_transf_WecG_TagA"/>
    <property type="match status" value="1"/>
</dbReference>
<evidence type="ECO:0000256" key="4">
    <source>
        <dbReference type="ARBA" id="ARBA00023316"/>
    </source>
</evidence>
<reference evidence="7 8" key="1">
    <citation type="submission" date="2023-12" db="EMBL/GenBank/DDBJ databases">
        <title>Jeotgalibacillus haloalkaliphilus sp. nov., a novel salt-tolerant bacteria, isolated from the estuary of the Fenhe River into the Yellow River.</title>
        <authorList>
            <person name="Li Y."/>
        </authorList>
    </citation>
    <scope>NUCLEOTIDE SEQUENCE [LARGE SCALE GENOMIC DNA]</scope>
    <source>
        <strain evidence="7 8">HH7-29</strain>
    </source>
</reference>
<keyword evidence="2 5" id="KW-0808">Transferase</keyword>
<evidence type="ECO:0000256" key="5">
    <source>
        <dbReference type="HAMAP-Rule" id="MF_02070"/>
    </source>
</evidence>